<evidence type="ECO:0000313" key="2">
    <source>
        <dbReference type="Proteomes" id="UP000006319"/>
    </source>
</evidence>
<dbReference type="EMBL" id="DF158280">
    <property type="protein sequence ID" value="GAB69964.1"/>
    <property type="molecule type" value="Genomic_DNA"/>
</dbReference>
<dbReference type="GeneID" id="14696506"/>
<sequence length="254" mass="30753">GERILFPHLPTYKFDQELKADENDNIYKEYFNSLSVLMKNYNWSQDLFNKLSRNIKLVHDKYVPGDAFNRKRCYDLNFWLYDQVFNKLKSTSEYDTKFFKDTSTRLQEVWKNIVDAKFKGQAFECYPDKDLLLNMGYLQEIKDLLDFFEDYNEMKNEIINNTYNGCRRYVNYLKQRIPVYYAWRDSCKVKEFACKRYIDDYMKYRPSSIVPKLSPLIVVMYAYTPCYKSVYDVFVKAKLQPKRNDGIYKKNRKA</sequence>
<dbReference type="Proteomes" id="UP000006319">
    <property type="component" value="Unassembled WGS sequence"/>
</dbReference>
<dbReference type="Pfam" id="PF05795">
    <property type="entry name" value="Plasmodium_Vir"/>
    <property type="match status" value="1"/>
</dbReference>
<evidence type="ECO:0000313" key="1">
    <source>
        <dbReference type="EMBL" id="GAB69964.1"/>
    </source>
</evidence>
<name>K6V0U8_PLACD</name>
<reference evidence="1 2" key="1">
    <citation type="journal article" date="2012" name="Nat. Genet.">
        <title>Plasmodium cynomolgi genome sequences provide insight into Plasmodium vivax and the monkey malaria clade.</title>
        <authorList>
            <person name="Tachibana S."/>
            <person name="Sullivan S.A."/>
            <person name="Kawai S."/>
            <person name="Nakamura S."/>
            <person name="Kim H.R."/>
            <person name="Goto N."/>
            <person name="Arisue N."/>
            <person name="Palacpac N.M.Q."/>
            <person name="Honma H."/>
            <person name="Yagi M."/>
            <person name="Tougan T."/>
            <person name="Katakai Y."/>
            <person name="Kaneko O."/>
            <person name="Mita T."/>
            <person name="Kita K."/>
            <person name="Yasutomi Y."/>
            <person name="Sutton P.L."/>
            <person name="Shakhbatyan R."/>
            <person name="Horii T."/>
            <person name="Yasunaga T."/>
            <person name="Barnwell J.W."/>
            <person name="Escalante A.A."/>
            <person name="Carlton J.M."/>
            <person name="Tanabe K."/>
        </authorList>
    </citation>
    <scope>NUCLEOTIDE SEQUENCE [LARGE SCALE GENOMIC DNA]</scope>
    <source>
        <strain evidence="1 2">B</strain>
    </source>
</reference>
<dbReference type="AlphaFoldDB" id="K6V0U8"/>
<gene>
    <name evidence="1" type="ORF">PCYB_007130</name>
</gene>
<accession>K6V0U8</accession>
<proteinExistence type="predicted"/>
<dbReference type="VEuPathDB" id="PlasmoDB:PCYB_007130"/>
<dbReference type="OMA" id="ESTIQGQ"/>
<dbReference type="RefSeq" id="XP_004228182.1">
    <property type="nucleotide sequence ID" value="XM_004228134.1"/>
</dbReference>
<protein>
    <submittedName>
        <fullName evidence="1">CYIR protein</fullName>
    </submittedName>
</protein>
<dbReference type="InterPro" id="IPR008780">
    <property type="entry name" value="Plasmodium_Vir"/>
</dbReference>
<keyword evidence="2" id="KW-1185">Reference proteome</keyword>
<organism evidence="1 2">
    <name type="scientific">Plasmodium cynomolgi (strain B)</name>
    <dbReference type="NCBI Taxonomy" id="1120755"/>
    <lineage>
        <taxon>Eukaryota</taxon>
        <taxon>Sar</taxon>
        <taxon>Alveolata</taxon>
        <taxon>Apicomplexa</taxon>
        <taxon>Aconoidasida</taxon>
        <taxon>Haemosporida</taxon>
        <taxon>Plasmodiidae</taxon>
        <taxon>Plasmodium</taxon>
        <taxon>Plasmodium (Plasmodium)</taxon>
    </lineage>
</organism>
<feature type="non-terminal residue" evidence="1">
    <location>
        <position position="1"/>
    </location>
</feature>
<dbReference type="KEGG" id="pcy:PCYB_007130"/>
<dbReference type="OrthoDB" id="380124at2759"/>